<accession>A0A084VLK8</accession>
<protein>
    <submittedName>
        <fullName evidence="2 3">Alcohol dehydrogenase cytochrome c subunit</fullName>
    </submittedName>
</protein>
<dbReference type="EMBL" id="KE524974">
    <property type="protein sequence ID" value="KFB38852.1"/>
    <property type="molecule type" value="Genomic_DNA"/>
</dbReference>
<feature type="region of interest" description="Disordered" evidence="1">
    <location>
        <begin position="56"/>
        <end position="86"/>
    </location>
</feature>
<dbReference type="AlphaFoldDB" id="A0A084VLK8"/>
<proteinExistence type="predicted"/>
<evidence type="ECO:0000313" key="2">
    <source>
        <dbReference type="EMBL" id="KFB38852.1"/>
    </source>
</evidence>
<dbReference type="EnsemblMetazoa" id="ASIC006341-RA">
    <property type="protein sequence ID" value="ASIC006341-PA"/>
    <property type="gene ID" value="ASIC006341"/>
</dbReference>
<keyword evidence="4" id="KW-1185">Reference proteome</keyword>
<organism evidence="2">
    <name type="scientific">Anopheles sinensis</name>
    <name type="common">Mosquito</name>
    <dbReference type="NCBI Taxonomy" id="74873"/>
    <lineage>
        <taxon>Eukaryota</taxon>
        <taxon>Metazoa</taxon>
        <taxon>Ecdysozoa</taxon>
        <taxon>Arthropoda</taxon>
        <taxon>Hexapoda</taxon>
        <taxon>Insecta</taxon>
        <taxon>Pterygota</taxon>
        <taxon>Neoptera</taxon>
        <taxon>Endopterygota</taxon>
        <taxon>Diptera</taxon>
        <taxon>Nematocera</taxon>
        <taxon>Culicoidea</taxon>
        <taxon>Culicidae</taxon>
        <taxon>Anophelinae</taxon>
        <taxon>Anopheles</taxon>
    </lineage>
</organism>
<sequence length="86" mass="9471">MLHFRVVGGGMAVKSKHHPSQREPEMQRPMAMLAEPFDDANALRRKLLECPIHTHKQTGAFVPDPGNRSCSQSQPVSHSLSNGTVV</sequence>
<evidence type="ECO:0000313" key="4">
    <source>
        <dbReference type="Proteomes" id="UP000030765"/>
    </source>
</evidence>
<dbReference type="VEuPathDB" id="VectorBase:ASIC006341"/>
<evidence type="ECO:0000256" key="1">
    <source>
        <dbReference type="SAM" id="MobiDB-lite"/>
    </source>
</evidence>
<reference evidence="3" key="2">
    <citation type="submission" date="2020-05" db="UniProtKB">
        <authorList>
            <consortium name="EnsemblMetazoa"/>
        </authorList>
    </citation>
    <scope>IDENTIFICATION</scope>
</reference>
<reference evidence="2 4" key="1">
    <citation type="journal article" date="2014" name="BMC Genomics">
        <title>Genome sequence of Anopheles sinensis provides insight into genetics basis of mosquito competence for malaria parasites.</title>
        <authorList>
            <person name="Zhou D."/>
            <person name="Zhang D."/>
            <person name="Ding G."/>
            <person name="Shi L."/>
            <person name="Hou Q."/>
            <person name="Ye Y."/>
            <person name="Xu Y."/>
            <person name="Zhou H."/>
            <person name="Xiong C."/>
            <person name="Li S."/>
            <person name="Yu J."/>
            <person name="Hong S."/>
            <person name="Yu X."/>
            <person name="Zou P."/>
            <person name="Chen C."/>
            <person name="Chang X."/>
            <person name="Wang W."/>
            <person name="Lv Y."/>
            <person name="Sun Y."/>
            <person name="Ma L."/>
            <person name="Shen B."/>
            <person name="Zhu C."/>
        </authorList>
    </citation>
    <scope>NUCLEOTIDE SEQUENCE [LARGE SCALE GENOMIC DNA]</scope>
</reference>
<dbReference type="Proteomes" id="UP000030765">
    <property type="component" value="Unassembled WGS sequence"/>
</dbReference>
<gene>
    <name evidence="2" type="ORF">ZHAS_00006341</name>
</gene>
<evidence type="ECO:0000313" key="3">
    <source>
        <dbReference type="EnsemblMetazoa" id="ASIC006341-PA"/>
    </source>
</evidence>
<dbReference type="EMBL" id="ATLV01014522">
    <property type="status" value="NOT_ANNOTATED_CDS"/>
    <property type="molecule type" value="Genomic_DNA"/>
</dbReference>
<feature type="compositionally biased region" description="Polar residues" evidence="1">
    <location>
        <begin position="68"/>
        <end position="86"/>
    </location>
</feature>
<name>A0A084VLK8_ANOSI</name>